<evidence type="ECO:0000313" key="19">
    <source>
        <dbReference type="EMBL" id="KIW03186.1"/>
    </source>
</evidence>
<dbReference type="VEuPathDB" id="FungiDB:PV09_05413"/>
<dbReference type="FunCoup" id="A0A0D1XL97">
    <property type="interactions" value="178"/>
</dbReference>
<keyword evidence="20" id="KW-1185">Reference proteome</keyword>
<evidence type="ECO:0000256" key="5">
    <source>
        <dbReference type="ARBA" id="ARBA00021221"/>
    </source>
</evidence>
<dbReference type="Gene3D" id="3.40.50.720">
    <property type="entry name" value="NAD(P)-binding Rossmann-like Domain"/>
    <property type="match status" value="1"/>
</dbReference>
<dbReference type="PIRSF" id="PIRSF018250">
    <property type="entry name" value="Saccharopine_DH_Lys"/>
    <property type="match status" value="1"/>
</dbReference>
<feature type="binding site" evidence="15">
    <location>
        <position position="263"/>
    </location>
    <ligand>
        <name>NAD(+)</name>
        <dbReference type="ChEBI" id="CHEBI:57540"/>
    </ligand>
</feature>
<evidence type="ECO:0000256" key="6">
    <source>
        <dbReference type="ARBA" id="ARBA00022605"/>
    </source>
</evidence>
<feature type="binding site" evidence="15">
    <location>
        <position position="242"/>
    </location>
    <ligand>
        <name>NAD(+)</name>
        <dbReference type="ChEBI" id="CHEBI:57540"/>
    </ligand>
</feature>
<dbReference type="GO" id="GO:0019878">
    <property type="term" value="P:lysine biosynthetic process via aminoadipic acid"/>
    <property type="evidence" value="ECO:0007669"/>
    <property type="project" value="UniProtKB-UniPathway"/>
</dbReference>
<dbReference type="InterPro" id="IPR051168">
    <property type="entry name" value="AASS"/>
</dbReference>
<evidence type="ECO:0000256" key="1">
    <source>
        <dbReference type="ARBA" id="ARBA00004884"/>
    </source>
</evidence>
<evidence type="ECO:0000256" key="15">
    <source>
        <dbReference type="PIRSR" id="PIRSR018250-3"/>
    </source>
</evidence>
<dbReference type="InterPro" id="IPR036291">
    <property type="entry name" value="NAD(P)-bd_dom_sf"/>
</dbReference>
<dbReference type="RefSeq" id="XP_016213055.1">
    <property type="nucleotide sequence ID" value="XM_016358916.1"/>
</dbReference>
<dbReference type="FunFam" id="3.40.50.720:FF:000217">
    <property type="entry name" value="Saccharopine dehydrogenase [NAD(+), L-lysine-forming]"/>
    <property type="match status" value="1"/>
</dbReference>
<dbReference type="InParanoid" id="A0A0D1XL97"/>
<gene>
    <name evidence="19" type="ORF">PV09_05413</name>
</gene>
<dbReference type="EMBL" id="KN847545">
    <property type="protein sequence ID" value="KIW03186.1"/>
    <property type="molecule type" value="Genomic_DNA"/>
</dbReference>
<keyword evidence="7 13" id="KW-0560">Oxidoreductase</keyword>
<dbReference type="OrthoDB" id="265306at2759"/>
<feature type="binding site" evidence="15">
    <location>
        <begin position="214"/>
        <end position="215"/>
    </location>
    <ligand>
        <name>NAD(+)</name>
        <dbReference type="ChEBI" id="CHEBI:57540"/>
    </ligand>
</feature>
<dbReference type="Proteomes" id="UP000053259">
    <property type="component" value="Unassembled WGS sequence"/>
</dbReference>
<comment type="similarity">
    <text evidence="2 13">Belongs to the AlaDH/PNT family.</text>
</comment>
<dbReference type="EC" id="1.5.1.7" evidence="4 13"/>
<organism evidence="19 20">
    <name type="scientific">Verruconis gallopava</name>
    <dbReference type="NCBI Taxonomy" id="253628"/>
    <lineage>
        <taxon>Eukaryota</taxon>
        <taxon>Fungi</taxon>
        <taxon>Dikarya</taxon>
        <taxon>Ascomycota</taxon>
        <taxon>Pezizomycotina</taxon>
        <taxon>Dothideomycetes</taxon>
        <taxon>Pleosporomycetidae</taxon>
        <taxon>Venturiales</taxon>
        <taxon>Sympoventuriaceae</taxon>
        <taxon>Verruconis</taxon>
    </lineage>
</organism>
<keyword evidence="9 13" id="KW-0457">Lysine biosynthesis</keyword>
<evidence type="ECO:0000256" key="10">
    <source>
        <dbReference type="ARBA" id="ARBA00023157"/>
    </source>
</evidence>
<name>A0A0D1XL97_9PEZI</name>
<feature type="binding site" evidence="15">
    <location>
        <position position="238"/>
    </location>
    <ligand>
        <name>NAD(+)</name>
        <dbReference type="ChEBI" id="CHEBI:57540"/>
    </ligand>
</feature>
<dbReference type="HOGENOM" id="CLU_063085_0_0_1"/>
<evidence type="ECO:0000256" key="16">
    <source>
        <dbReference type="PIRSR" id="PIRSR018250-4"/>
    </source>
</evidence>
<evidence type="ECO:0000256" key="14">
    <source>
        <dbReference type="PIRSR" id="PIRSR018250-1"/>
    </source>
</evidence>
<dbReference type="InterPro" id="IPR007698">
    <property type="entry name" value="AlaDH/PNT_NAD(H)-bd"/>
</dbReference>
<evidence type="ECO:0000259" key="17">
    <source>
        <dbReference type="SMART" id="SM01002"/>
    </source>
</evidence>
<feature type="domain" description="Alanine dehydrogenase/pyridine nucleotide transhydrogenase N-terminal" evidence="18">
    <location>
        <begin position="8"/>
        <end position="147"/>
    </location>
</feature>
<feature type="binding site" evidence="15">
    <location>
        <position position="290"/>
    </location>
    <ligand>
        <name>NAD(+)</name>
        <dbReference type="ChEBI" id="CHEBI:57540"/>
    </ligand>
</feature>
<evidence type="ECO:0000256" key="9">
    <source>
        <dbReference type="ARBA" id="ARBA00023154"/>
    </source>
</evidence>
<sequence length="395" mass="44158">MSKKTVLHLRSETKLYEHRSCLTPSTTKALIDSGRFEVHVERSPSNPDLKRIFDDEEFEKVGAKLVENNSWPKAPKDHIIIGLKELDPESWPLIHTHVQFSHCYKGQAGWQEVLSRFPRGGGTLLDLEFLEVNKRRVAAFGFHAGYAGSALALKAYVHQLEHNGELLPSVATFTDGRGYYEDEGQMLSQLRSELKRATEIKGRPPTVFVMGALGRCGRGAVSLFEKAGLPTENIIKWDIQETSQKQGPYQEIVDSDIFVNCIYLSQPIPPFINKEILSQPSRKLSVICDVSCDTTNPHNPIPVYTVNTVFTAPTVPVELPNNEGSPLSVISIDHLPSLLPRESSEAFSNDLLPYLLQLDNWQSSDAPVWQGANELFKAKVATLPENMRQLEVTEA</sequence>
<dbReference type="GO" id="GO:0004754">
    <property type="term" value="F:saccharopine dehydrogenase (NAD+, L-lysine-forming) activity"/>
    <property type="evidence" value="ECO:0007669"/>
    <property type="project" value="UniProtKB-EC"/>
</dbReference>
<feature type="active site" description="Proton acceptor" evidence="14">
    <location>
        <position position="84"/>
    </location>
</feature>
<evidence type="ECO:0000313" key="20">
    <source>
        <dbReference type="Proteomes" id="UP000053259"/>
    </source>
</evidence>
<comment type="subunit">
    <text evidence="3">Monomer.</text>
</comment>
<dbReference type="Pfam" id="PF05222">
    <property type="entry name" value="AlaDh_PNT_N"/>
    <property type="match status" value="1"/>
</dbReference>
<dbReference type="UniPathway" id="UPA00033">
    <property type="reaction ID" value="UER00034"/>
</dbReference>
<reference evidence="19 20" key="1">
    <citation type="submission" date="2015-01" db="EMBL/GenBank/DDBJ databases">
        <title>The Genome Sequence of Ochroconis gallopava CBS43764.</title>
        <authorList>
            <consortium name="The Broad Institute Genomics Platform"/>
            <person name="Cuomo C."/>
            <person name="de Hoog S."/>
            <person name="Gorbushina A."/>
            <person name="Stielow B."/>
            <person name="Teixiera M."/>
            <person name="Abouelleil A."/>
            <person name="Chapman S.B."/>
            <person name="Priest M."/>
            <person name="Young S.K."/>
            <person name="Wortman J."/>
            <person name="Nusbaum C."/>
            <person name="Birren B."/>
        </authorList>
    </citation>
    <scope>NUCLEOTIDE SEQUENCE [LARGE SCALE GENOMIC DNA]</scope>
    <source>
        <strain evidence="19 20">CBS 43764</strain>
    </source>
</reference>
<proteinExistence type="inferred from homology"/>
<comment type="catalytic activity">
    <reaction evidence="12 13">
        <text>L-saccharopine + NAD(+) + H2O = L-lysine + 2-oxoglutarate + NADH + H(+)</text>
        <dbReference type="Rhea" id="RHEA:12440"/>
        <dbReference type="ChEBI" id="CHEBI:15377"/>
        <dbReference type="ChEBI" id="CHEBI:15378"/>
        <dbReference type="ChEBI" id="CHEBI:16810"/>
        <dbReference type="ChEBI" id="CHEBI:32551"/>
        <dbReference type="ChEBI" id="CHEBI:57540"/>
        <dbReference type="ChEBI" id="CHEBI:57945"/>
        <dbReference type="ChEBI" id="CHEBI:57951"/>
        <dbReference type="EC" id="1.5.1.7"/>
    </reaction>
</comment>
<evidence type="ECO:0000256" key="11">
    <source>
        <dbReference type="ARBA" id="ARBA00033228"/>
    </source>
</evidence>
<evidence type="ECO:0000256" key="13">
    <source>
        <dbReference type="PIRNR" id="PIRNR018250"/>
    </source>
</evidence>
<dbReference type="GO" id="GO:0005737">
    <property type="term" value="C:cytoplasm"/>
    <property type="evidence" value="ECO:0007669"/>
    <property type="project" value="TreeGrafter"/>
</dbReference>
<evidence type="ECO:0000256" key="7">
    <source>
        <dbReference type="ARBA" id="ARBA00023002"/>
    </source>
</evidence>
<dbReference type="GeneID" id="27313386"/>
<accession>A0A0D1XL97</accession>
<dbReference type="SMART" id="SM01003">
    <property type="entry name" value="AlaDh_PNT_N"/>
    <property type="match status" value="1"/>
</dbReference>
<feature type="active site" description="Proton donor" evidence="14">
    <location>
        <position position="102"/>
    </location>
</feature>
<dbReference type="SUPFAM" id="SSF51735">
    <property type="entry name" value="NAD(P)-binding Rossmann-fold domains"/>
    <property type="match status" value="1"/>
</dbReference>
<keyword evidence="10" id="KW-1015">Disulfide bond</keyword>
<dbReference type="SMART" id="SM01002">
    <property type="entry name" value="AlaDh_PNT_C"/>
    <property type="match status" value="1"/>
</dbReference>
<dbReference type="InterPro" id="IPR027281">
    <property type="entry name" value="Lys1"/>
</dbReference>
<comment type="pathway">
    <text evidence="1 13">Amino-acid biosynthesis; L-lysine biosynthesis via AAA pathway; L-lysine from L-alpha-aminoadipate (fungal route): step 3/3.</text>
</comment>
<evidence type="ECO:0000256" key="3">
    <source>
        <dbReference type="ARBA" id="ARBA00011245"/>
    </source>
</evidence>
<dbReference type="SUPFAM" id="SSF52283">
    <property type="entry name" value="Formate/glycerate dehydrogenase catalytic domain-like"/>
    <property type="match status" value="1"/>
</dbReference>
<dbReference type="PANTHER" id="PTHR11133">
    <property type="entry name" value="SACCHAROPINE DEHYDROGENASE"/>
    <property type="match status" value="1"/>
</dbReference>
<feature type="disulfide bond" evidence="16">
    <location>
        <begin position="216"/>
        <end position="261"/>
    </location>
</feature>
<feature type="domain" description="Alanine dehydrogenase/pyridine nucleotide transhydrogenase NAD(H)-binding" evidence="17">
    <location>
        <begin position="190"/>
        <end position="331"/>
    </location>
</feature>
<evidence type="ECO:0000259" key="18">
    <source>
        <dbReference type="SMART" id="SM01003"/>
    </source>
</evidence>
<evidence type="ECO:0000256" key="8">
    <source>
        <dbReference type="ARBA" id="ARBA00023027"/>
    </source>
</evidence>
<evidence type="ECO:0000256" key="4">
    <source>
        <dbReference type="ARBA" id="ARBA00012847"/>
    </source>
</evidence>
<dbReference type="AlphaFoldDB" id="A0A0D1XL97"/>
<feature type="binding site" evidence="15">
    <location>
        <begin position="332"/>
        <end position="335"/>
    </location>
    <ligand>
        <name>NAD(+)</name>
        <dbReference type="ChEBI" id="CHEBI:57540"/>
    </ligand>
</feature>
<keyword evidence="8 13" id="KW-0520">NAD</keyword>
<dbReference type="CDD" id="cd12188">
    <property type="entry name" value="SDH"/>
    <property type="match status" value="1"/>
</dbReference>
<evidence type="ECO:0000256" key="2">
    <source>
        <dbReference type="ARBA" id="ARBA00005689"/>
    </source>
</evidence>
<dbReference type="PANTHER" id="PTHR11133:SF23">
    <property type="entry name" value="SACCHAROPINE DEHYDROGENASE [NAD(+), L-LYSINE-FORMING]"/>
    <property type="match status" value="1"/>
</dbReference>
<evidence type="ECO:0000256" key="12">
    <source>
        <dbReference type="ARBA" id="ARBA00047860"/>
    </source>
</evidence>
<dbReference type="InterPro" id="IPR007886">
    <property type="entry name" value="AlaDH/PNT_N"/>
</dbReference>
<keyword evidence="6 13" id="KW-0028">Amino-acid biosynthesis</keyword>
<protein>
    <recommendedName>
        <fullName evidence="5 13">Saccharopine dehydrogenase [NAD(+), L-lysine-forming]</fullName>
        <shortName evidence="13">SDH</shortName>
        <ecNumber evidence="4 13">1.5.1.7</ecNumber>
    </recommendedName>
    <alternativeName>
        <fullName evidence="11 13">Lysine--2-oxoglutarate reductase</fullName>
    </alternativeName>
</protein>
<dbReference type="STRING" id="253628.A0A0D1XL97"/>
<feature type="binding site" evidence="15">
    <location>
        <position position="135"/>
    </location>
    <ligand>
        <name>NAD(+)</name>
        <dbReference type="ChEBI" id="CHEBI:57540"/>
    </ligand>
</feature>